<feature type="domain" description="RanBP2-type" evidence="7">
    <location>
        <begin position="569"/>
        <end position="598"/>
    </location>
</feature>
<feature type="region of interest" description="Disordered" evidence="5">
    <location>
        <begin position="326"/>
        <end position="395"/>
    </location>
</feature>
<dbReference type="Pfam" id="PF00638">
    <property type="entry name" value="Ran_BP1"/>
    <property type="match status" value="2"/>
</dbReference>
<dbReference type="PANTHER" id="PTHR23138">
    <property type="entry name" value="RAN BINDING PROTEIN"/>
    <property type="match status" value="1"/>
</dbReference>
<feature type="compositionally biased region" description="Low complexity" evidence="5">
    <location>
        <begin position="738"/>
        <end position="756"/>
    </location>
</feature>
<evidence type="ECO:0000313" key="9">
    <source>
        <dbReference type="WBParaSite" id="EN70_10158"/>
    </source>
</evidence>
<dbReference type="AlphaFoldDB" id="A0A1I7V5P5"/>
<dbReference type="Gene3D" id="2.30.29.30">
    <property type="entry name" value="Pleckstrin-homology domain (PH domain)/Phosphotyrosine-binding domain (PTB)"/>
    <property type="match status" value="2"/>
</dbReference>
<dbReference type="InterPro" id="IPR045255">
    <property type="entry name" value="RanBP1-like"/>
</dbReference>
<proteinExistence type="predicted"/>
<accession>A0A1I7V5P5</accession>
<dbReference type="SUPFAM" id="SSF50729">
    <property type="entry name" value="PH domain-like"/>
    <property type="match status" value="2"/>
</dbReference>
<dbReference type="InParanoid" id="A0A1I7V5P5"/>
<feature type="compositionally biased region" description="Low complexity" evidence="5">
    <location>
        <begin position="326"/>
        <end position="348"/>
    </location>
</feature>
<dbReference type="CDD" id="cd13179">
    <property type="entry name" value="RanBD_RanBP1"/>
    <property type="match status" value="1"/>
</dbReference>
<feature type="domain" description="RanBD1" evidence="6">
    <location>
        <begin position="397"/>
        <end position="530"/>
    </location>
</feature>
<dbReference type="PANTHER" id="PTHR23138:SF87">
    <property type="entry name" value="E3 SUMO-PROTEIN LIGASE RANBP2"/>
    <property type="match status" value="1"/>
</dbReference>
<dbReference type="SMART" id="SM00160">
    <property type="entry name" value="RanBD"/>
    <property type="match status" value="2"/>
</dbReference>
<evidence type="ECO:0000256" key="4">
    <source>
        <dbReference type="PROSITE-ProRule" id="PRU00322"/>
    </source>
</evidence>
<dbReference type="InterPro" id="IPR045256">
    <property type="entry name" value="RanBP1_RanBD"/>
</dbReference>
<evidence type="ECO:0000256" key="3">
    <source>
        <dbReference type="ARBA" id="ARBA00022833"/>
    </source>
</evidence>
<dbReference type="GO" id="GO:0005096">
    <property type="term" value="F:GTPase activator activity"/>
    <property type="evidence" value="ECO:0007669"/>
    <property type="project" value="TreeGrafter"/>
</dbReference>
<dbReference type="CDD" id="cd00835">
    <property type="entry name" value="RanBD_family"/>
    <property type="match status" value="1"/>
</dbReference>
<reference evidence="9" key="2">
    <citation type="submission" date="2016-11" db="UniProtKB">
        <authorList>
            <consortium name="WormBaseParasite"/>
        </authorList>
    </citation>
    <scope>IDENTIFICATION</scope>
</reference>
<feature type="region of interest" description="Disordered" evidence="5">
    <location>
        <begin position="1028"/>
        <end position="1065"/>
    </location>
</feature>
<evidence type="ECO:0000313" key="8">
    <source>
        <dbReference type="Proteomes" id="UP000095285"/>
    </source>
</evidence>
<feature type="region of interest" description="Disordered" evidence="5">
    <location>
        <begin position="532"/>
        <end position="554"/>
    </location>
</feature>
<dbReference type="Gene3D" id="4.10.1060.10">
    <property type="entry name" value="Zinc finger, RanBP2-type"/>
    <property type="match status" value="1"/>
</dbReference>
<keyword evidence="3" id="KW-0862">Zinc</keyword>
<dbReference type="GO" id="GO:0005643">
    <property type="term" value="C:nuclear pore"/>
    <property type="evidence" value="ECO:0007669"/>
    <property type="project" value="TreeGrafter"/>
</dbReference>
<dbReference type="SMART" id="SM00547">
    <property type="entry name" value="ZnF_RBZ"/>
    <property type="match status" value="1"/>
</dbReference>
<dbReference type="eggNOG" id="KOG0864">
    <property type="taxonomic scope" value="Eukaryota"/>
</dbReference>
<dbReference type="FunCoup" id="A0A1I7V5P5">
    <property type="interactions" value="176"/>
</dbReference>
<feature type="compositionally biased region" description="Basic and acidic residues" evidence="5">
    <location>
        <begin position="543"/>
        <end position="554"/>
    </location>
</feature>
<feature type="region of interest" description="Disordered" evidence="5">
    <location>
        <begin position="819"/>
        <end position="859"/>
    </location>
</feature>
<name>A0A1I7V5P5_LOALO</name>
<feature type="compositionally biased region" description="Acidic residues" evidence="5">
    <location>
        <begin position="1054"/>
        <end position="1065"/>
    </location>
</feature>
<feature type="region of interest" description="Disordered" evidence="5">
    <location>
        <begin position="795"/>
        <end position="814"/>
    </location>
</feature>
<evidence type="ECO:0000259" key="7">
    <source>
        <dbReference type="PROSITE" id="PS50199"/>
    </source>
</evidence>
<evidence type="ECO:0000256" key="1">
    <source>
        <dbReference type="ARBA" id="ARBA00022723"/>
    </source>
</evidence>
<evidence type="ECO:0000256" key="2">
    <source>
        <dbReference type="ARBA" id="ARBA00022771"/>
    </source>
</evidence>
<protein>
    <submittedName>
        <fullName evidence="9">RanBP1 domain-containing protein</fullName>
    </submittedName>
</protein>
<keyword evidence="1" id="KW-0479">Metal-binding</keyword>
<dbReference type="STRING" id="7209.A0A1I7V5P5"/>
<feature type="compositionally biased region" description="Basic and acidic residues" evidence="5">
    <location>
        <begin position="1034"/>
        <end position="1050"/>
    </location>
</feature>
<dbReference type="OrthoDB" id="2357150at2759"/>
<feature type="domain" description="RanBD1" evidence="6">
    <location>
        <begin position="858"/>
        <end position="992"/>
    </location>
</feature>
<dbReference type="GO" id="GO:0006913">
    <property type="term" value="P:nucleocytoplasmic transport"/>
    <property type="evidence" value="ECO:0007669"/>
    <property type="project" value="InterPro"/>
</dbReference>
<organism evidence="8 9">
    <name type="scientific">Loa loa</name>
    <name type="common">Eye worm</name>
    <name type="synonym">Filaria loa</name>
    <dbReference type="NCBI Taxonomy" id="7209"/>
    <lineage>
        <taxon>Eukaryota</taxon>
        <taxon>Metazoa</taxon>
        <taxon>Ecdysozoa</taxon>
        <taxon>Nematoda</taxon>
        <taxon>Chromadorea</taxon>
        <taxon>Rhabditida</taxon>
        <taxon>Spirurina</taxon>
        <taxon>Spiruromorpha</taxon>
        <taxon>Filarioidea</taxon>
        <taxon>Onchocercidae</taxon>
        <taxon>Loa</taxon>
    </lineage>
</organism>
<evidence type="ECO:0000256" key="5">
    <source>
        <dbReference type="SAM" id="MobiDB-lite"/>
    </source>
</evidence>
<keyword evidence="2 4" id="KW-0863">Zinc-finger</keyword>
<feature type="region of interest" description="Disordered" evidence="5">
    <location>
        <begin position="736"/>
        <end position="756"/>
    </location>
</feature>
<dbReference type="FunFam" id="2.30.29.30:FF:000018">
    <property type="entry name" value="E3 SUMO-protein ligase RanBP2"/>
    <property type="match status" value="2"/>
</dbReference>
<gene>
    <name evidence="9" type="primary">LOAG_16774</name>
</gene>
<evidence type="ECO:0000259" key="6">
    <source>
        <dbReference type="PROSITE" id="PS50196"/>
    </source>
</evidence>
<dbReference type="Proteomes" id="UP000095285">
    <property type="component" value="Unassembled WGS sequence"/>
</dbReference>
<dbReference type="GO" id="GO:0005737">
    <property type="term" value="C:cytoplasm"/>
    <property type="evidence" value="ECO:0007669"/>
    <property type="project" value="TreeGrafter"/>
</dbReference>
<dbReference type="PROSITE" id="PS50199">
    <property type="entry name" value="ZF_RANBP2_2"/>
    <property type="match status" value="1"/>
</dbReference>
<dbReference type="PROSITE" id="PS01358">
    <property type="entry name" value="ZF_RANBP2_1"/>
    <property type="match status" value="1"/>
</dbReference>
<sequence>MRDSHAAAAAAAAGVGVGAAGGGNGNGNEVEIDEDTVVVQAILNTARIQSDILRRLNAVEAIQKMILEELRRGQAQANERFIDILDKRQREEIDRLMNMVAMLRVSSTGDPHGNSQRPDLRPAMATSVSALNYASPQATFTRAASPRSFFGVTPSADPTQQPVISQQFANHILEQQLQFAAQQQRTMASMYGSPQTTIVPNAFSHPQIPVASAGFCTGVPIPIQQTTLFPNAVAAHLQQQPISQTSITSSTVTDTSTNIAMTKPPSAATPIVASKAIPSQQVQSQAIFGSQVKADTPFTFGAPVKQEVVTTAAATVTAASLLAKPFPTGTTTNSTPSSTFTNLFSSTPKSTQMGAGKKDDSGNSLVTPKNIGSEASGKNELTGDDDEAPEHFEPSVHFEPVVPLPELVELSTGEENEVVKFAERCRLFRFVDNEYKERGIGMLKILENPKTKICRIVMRRDQVHKVCANHTIQSTMNLTPLQKSDRAFVWLAQDFAEEEKMEKFAARFKTAEIAKNFGAVFNAARDAASSADNRGKTVNAASTDKEKEKELEGGKSDGIKGFGDAFKPPAGSWSCSACYISNSINATVCICCGTAKDGGSDSAAPASSIFSSKPTSTVAPIKGSSGITFGFRSDSSPANVTTTTTAVFSSAPLPTFSFKAATTTTASANVTTTVAKPLFNSFVSRAMTTTTATTPSSVFQSVTTATTTTTNASVTPAVPNFSFKFTPSNSTAFGGPPSFGTKLTSTTTSTSAETTDSSAVNTKSSLFGGSAFTGGSVFGKSSSSGGFAALAAKAKSETPSKPAEGNKVITPFGGGKFDSSMNSIFSSNTKQKSGPKEKNEEGTEDNSDDAEEFEPNAHYEPVVPLPSLIEVKTGEEGEQVMFKARSKLYRYVAETKEYKERGVGDIKILFNPETKRCRIVMRRDQVFKVCANTPITDNSNIKKKPNTDNACMWMCRDYSEEKEGVNECFVAKFKDVSLADEFILAFQNAVERKFPLPEQKNIATTEDGTSPKISGACKKLEAFLNTPSKQNRNVGKDSELVGGKSEKDGASVENDYDDEGNDDDYEEFSTHKVKATISEAYASPLKPSKPIEFTGFIALGLLGSGHMRIDLYNDDVEMQWSHVIGLEDTLSKPDKKQVKYVAVDEKSQSKQVMLEFANEIECAKAYLDLEERMHLLKEYSGQDSDQE</sequence>
<dbReference type="InterPro" id="IPR001876">
    <property type="entry name" value="Znf_RanBP2"/>
</dbReference>
<dbReference type="InterPro" id="IPR011993">
    <property type="entry name" value="PH-like_dom_sf"/>
</dbReference>
<dbReference type="WBParaSite" id="EN70_10158">
    <property type="protein sequence ID" value="EN70_10158"/>
    <property type="gene ID" value="EN70_10158"/>
</dbReference>
<reference evidence="8" key="1">
    <citation type="submission" date="2012-04" db="EMBL/GenBank/DDBJ databases">
        <title>The Genome Sequence of Loa loa.</title>
        <authorList>
            <consortium name="The Broad Institute Genome Sequencing Platform"/>
            <consortium name="Broad Institute Genome Sequencing Center for Infectious Disease"/>
            <person name="Nutman T.B."/>
            <person name="Fink D.L."/>
            <person name="Russ C."/>
            <person name="Young S."/>
            <person name="Zeng Q."/>
            <person name="Gargeya S."/>
            <person name="Alvarado L."/>
            <person name="Berlin A."/>
            <person name="Chapman S.B."/>
            <person name="Chen Z."/>
            <person name="Freedman E."/>
            <person name="Gellesch M."/>
            <person name="Goldberg J."/>
            <person name="Griggs A."/>
            <person name="Gujja S."/>
            <person name="Heilman E.R."/>
            <person name="Heiman D."/>
            <person name="Howarth C."/>
            <person name="Mehta T."/>
            <person name="Neiman D."/>
            <person name="Pearson M."/>
            <person name="Roberts A."/>
            <person name="Saif S."/>
            <person name="Shea T."/>
            <person name="Shenoy N."/>
            <person name="Sisk P."/>
            <person name="Stolte C."/>
            <person name="Sykes S."/>
            <person name="White J."/>
            <person name="Yandava C."/>
            <person name="Haas B."/>
            <person name="Henn M.R."/>
            <person name="Nusbaum C."/>
            <person name="Birren B."/>
        </authorList>
    </citation>
    <scope>NUCLEOTIDE SEQUENCE [LARGE SCALE GENOMIC DNA]</scope>
</reference>
<dbReference type="GO" id="GO:0008270">
    <property type="term" value="F:zinc ion binding"/>
    <property type="evidence" value="ECO:0007669"/>
    <property type="project" value="UniProtKB-KW"/>
</dbReference>
<dbReference type="PROSITE" id="PS50196">
    <property type="entry name" value="RANBD1"/>
    <property type="match status" value="2"/>
</dbReference>
<keyword evidence="8" id="KW-1185">Reference proteome</keyword>
<feature type="compositionally biased region" description="Polar residues" evidence="5">
    <location>
        <begin position="819"/>
        <end position="832"/>
    </location>
</feature>
<feature type="compositionally biased region" description="Acidic residues" evidence="5">
    <location>
        <begin position="842"/>
        <end position="854"/>
    </location>
</feature>
<dbReference type="InterPro" id="IPR000156">
    <property type="entry name" value="Ran_bind_dom"/>
</dbReference>